<keyword evidence="3" id="KW-1185">Reference proteome</keyword>
<dbReference type="Proteomes" id="UP000051952">
    <property type="component" value="Unassembled WGS sequence"/>
</dbReference>
<name>A0A0S4ILH4_BODSA</name>
<dbReference type="VEuPathDB" id="TriTrypDB:BSAL_53095"/>
<dbReference type="AlphaFoldDB" id="A0A0S4ILH4"/>
<evidence type="ECO:0000313" key="3">
    <source>
        <dbReference type="Proteomes" id="UP000051952"/>
    </source>
</evidence>
<evidence type="ECO:0000313" key="2">
    <source>
        <dbReference type="EMBL" id="CUE71330.1"/>
    </source>
</evidence>
<protein>
    <submittedName>
        <fullName evidence="2">Membrane-associated protein, putative</fullName>
    </submittedName>
</protein>
<organism evidence="2 3">
    <name type="scientific">Bodo saltans</name>
    <name type="common">Flagellated protozoan</name>
    <dbReference type="NCBI Taxonomy" id="75058"/>
    <lineage>
        <taxon>Eukaryota</taxon>
        <taxon>Discoba</taxon>
        <taxon>Euglenozoa</taxon>
        <taxon>Kinetoplastea</taxon>
        <taxon>Metakinetoplastina</taxon>
        <taxon>Eubodonida</taxon>
        <taxon>Bodonidae</taxon>
        <taxon>Bodo</taxon>
    </lineage>
</organism>
<sequence>MIVASVFLRVHFFFPLAFSFLRPVLLTMLQAPMIGGMNSHDICRTKYIPSLATVQYKFNAADQVGDNKEKVWNEDLSGHAALRIPVPADHQMDLQTFFFGPMTHTLSLRPRRPPTGCCACTQPFVFDLAADLFGPAFATGEISNSPCAPCCGHEVTVNLPSGQMKGKISNPICSLQHRKNLEWSTGEVMSYRYMPCSVFCGPWRTGFVGTAPGEEENYQIRFWEYSGQLIECNMTALCLTCFAPCRICCFELKHCLKSCCESEWHYTSWAMRTLVEMRSLLLVNYSYVLRSAFGEPQYSIIGDEIQIDYRHPTFYSDINALGNWRVSAHKNACCKIMMTESADTPNDLSKATAFDLTFRGTFNQNVLDPRDFNLALGFLVMQFYFYTLPRAQSDKFGLLHSLWGWYYRAHMTPRQGTSYIAPPLPVVMGAPPPPGKTEDFL</sequence>
<dbReference type="EMBL" id="CYKH01000106">
    <property type="protein sequence ID" value="CUE71330.1"/>
    <property type="molecule type" value="Genomic_DNA"/>
</dbReference>
<gene>
    <name evidence="2" type="ORF">BSAL_53095</name>
</gene>
<feature type="signal peptide" evidence="1">
    <location>
        <begin position="1"/>
        <end position="19"/>
    </location>
</feature>
<accession>A0A0S4ILH4</accession>
<proteinExistence type="predicted"/>
<evidence type="ECO:0000256" key="1">
    <source>
        <dbReference type="SAM" id="SignalP"/>
    </source>
</evidence>
<reference evidence="3" key="1">
    <citation type="submission" date="2015-09" db="EMBL/GenBank/DDBJ databases">
        <authorList>
            <consortium name="Pathogen Informatics"/>
        </authorList>
    </citation>
    <scope>NUCLEOTIDE SEQUENCE [LARGE SCALE GENOMIC DNA]</scope>
    <source>
        <strain evidence="3">Lake Konstanz</strain>
    </source>
</reference>
<keyword evidence="1" id="KW-0732">Signal</keyword>
<feature type="chain" id="PRO_5006621336" evidence="1">
    <location>
        <begin position="20"/>
        <end position="441"/>
    </location>
</feature>